<dbReference type="Pfam" id="PF04046">
    <property type="entry name" value="PSP"/>
    <property type="match status" value="1"/>
</dbReference>
<feature type="region of interest" description="Disordered" evidence="8">
    <location>
        <begin position="377"/>
        <end position="439"/>
    </location>
</feature>
<dbReference type="InterPro" id="IPR052115">
    <property type="entry name" value="NEXT_complex_subunit_ZCCHC8"/>
</dbReference>
<dbReference type="OrthoDB" id="8026949at2759"/>
<name>A0A834Z6H2_TETSI</name>
<dbReference type="GO" id="GO:0008270">
    <property type="term" value="F:zinc ion binding"/>
    <property type="evidence" value="ECO:0007669"/>
    <property type="project" value="UniProtKB-KW"/>
</dbReference>
<organism evidence="10 11">
    <name type="scientific">Tetracentron sinense</name>
    <name type="common">Spur-leaf</name>
    <dbReference type="NCBI Taxonomy" id="13715"/>
    <lineage>
        <taxon>Eukaryota</taxon>
        <taxon>Viridiplantae</taxon>
        <taxon>Streptophyta</taxon>
        <taxon>Embryophyta</taxon>
        <taxon>Tracheophyta</taxon>
        <taxon>Spermatophyta</taxon>
        <taxon>Magnoliopsida</taxon>
        <taxon>Trochodendrales</taxon>
        <taxon>Trochodendraceae</taxon>
        <taxon>Tetracentron</taxon>
    </lineage>
</organism>
<proteinExistence type="inferred from homology"/>
<dbReference type="InterPro" id="IPR006460">
    <property type="entry name" value="MIZ1-like_pln"/>
</dbReference>
<feature type="compositionally biased region" description="Basic and acidic residues" evidence="8">
    <location>
        <begin position="411"/>
        <end position="425"/>
    </location>
</feature>
<reference evidence="10 11" key="1">
    <citation type="submission" date="2020-04" db="EMBL/GenBank/DDBJ databases">
        <title>Plant Genome Project.</title>
        <authorList>
            <person name="Zhang R.-G."/>
        </authorList>
    </citation>
    <scope>NUCLEOTIDE SEQUENCE [LARGE SCALE GENOMIC DNA]</scope>
    <source>
        <strain evidence="10">YNK0</strain>
        <tissue evidence="10">Leaf</tissue>
    </source>
</reference>
<evidence type="ECO:0000256" key="7">
    <source>
        <dbReference type="PROSITE-ProRule" id="PRU00047"/>
    </source>
</evidence>
<feature type="region of interest" description="Disordered" evidence="8">
    <location>
        <begin position="1"/>
        <end position="34"/>
    </location>
</feature>
<sequence length="703" mass="77640">MDTEDVIDLHASSVSGSGSEDNELHNSKSVPSEVDSQFNNCEIKEDILNGENLVQCEGDCGDEDGKLTQGADLDKDLDHLVDEPPILRESADMAEIVTMAENMNSFNSGVPAENDCPTFHKESSIRNHNIDGSRLTSILPLSQDSNEVLESGEETYFPALHVGVGKSSTVSFWMENQARKQQSKEFIPLDGDSVPLYDREYALGLTSMDGLTNLERGLETIETSRCFNCGSYNHSMKECPKPRDNVAVNNARKQHMSKRNQTAGSRNSTRYYQSSPGGKYDGLRPGALCAETRQLLGLGELDPPPWLNRMREIGYPPGYLVPNDDDQPSGIIIYADEEIKEEQEDGEIFETGNPDQQKKMCVEFPGVNAPIPENADQRRWAASQGGSGFDPSRNRLHHRSNRSSEGIGKGNYRDQRWSRDYRDDGPPGCDPGASPSMSGFTQRTIMAKTPHDSSFSFSRRHFHWRRKVEEDGDGEEEVLTPNSSSHFCGVEKGADSIKGSMPAPVVSVVPVPKKKLRVVAVSKLRSVLTVFSKNRLNLSSGLGSRVVGTLFGYRRGHVHFAFQEDPKSDPAFLIELATPTSGLVREMASGLVRIALECDKKVEKKGVKLLEESLWRTYCNGKKCGFAMRRECGPEELKVLKSVEPISMGAGVLPGNGVGSEGELMYMRAKFERVVGSRDSEAFYMMNPDGNGGPELSIYLLRV</sequence>
<dbReference type="SMART" id="SM00581">
    <property type="entry name" value="PSP"/>
    <property type="match status" value="1"/>
</dbReference>
<keyword evidence="4 7" id="KW-0863">Zinc-finger</keyword>
<evidence type="ECO:0000256" key="8">
    <source>
        <dbReference type="SAM" id="MobiDB-lite"/>
    </source>
</evidence>
<keyword evidence="3" id="KW-0479">Metal-binding</keyword>
<evidence type="ECO:0000313" key="10">
    <source>
        <dbReference type="EMBL" id="KAF8399188.1"/>
    </source>
</evidence>
<accession>A0A834Z6H2</accession>
<dbReference type="PANTHER" id="PTHR13316:SF0">
    <property type="entry name" value="ZINC FINGER CCHC DOMAIN-CONTAINING PROTEIN 8"/>
    <property type="match status" value="1"/>
</dbReference>
<dbReference type="Gene3D" id="4.10.60.10">
    <property type="entry name" value="Zinc finger, CCHC-type"/>
    <property type="match status" value="1"/>
</dbReference>
<dbReference type="GO" id="GO:0005654">
    <property type="term" value="C:nucleoplasm"/>
    <property type="evidence" value="ECO:0007669"/>
    <property type="project" value="UniProtKB-SubCell"/>
</dbReference>
<comment type="similarity">
    <text evidence="2">Belongs to the ZCCHC8 family.</text>
</comment>
<evidence type="ECO:0000256" key="6">
    <source>
        <dbReference type="ARBA" id="ARBA00023242"/>
    </source>
</evidence>
<dbReference type="AlphaFoldDB" id="A0A834Z6H2"/>
<feature type="region of interest" description="Disordered" evidence="8">
    <location>
        <begin position="250"/>
        <end position="277"/>
    </location>
</feature>
<evidence type="ECO:0000313" key="11">
    <source>
        <dbReference type="Proteomes" id="UP000655225"/>
    </source>
</evidence>
<dbReference type="PANTHER" id="PTHR13316">
    <property type="entry name" value="ZINC FINGER, CCHC DOMAIN CONTAINING 8"/>
    <property type="match status" value="1"/>
</dbReference>
<dbReference type="GO" id="GO:0010274">
    <property type="term" value="P:hydrotropism"/>
    <property type="evidence" value="ECO:0007669"/>
    <property type="project" value="InterPro"/>
</dbReference>
<dbReference type="Proteomes" id="UP000655225">
    <property type="component" value="Unassembled WGS sequence"/>
</dbReference>
<dbReference type="EMBL" id="JABCRI010000010">
    <property type="protein sequence ID" value="KAF8399188.1"/>
    <property type="molecule type" value="Genomic_DNA"/>
</dbReference>
<evidence type="ECO:0000256" key="2">
    <source>
        <dbReference type="ARBA" id="ARBA00007497"/>
    </source>
</evidence>
<evidence type="ECO:0000256" key="1">
    <source>
        <dbReference type="ARBA" id="ARBA00004642"/>
    </source>
</evidence>
<dbReference type="InterPro" id="IPR006568">
    <property type="entry name" value="PSP_pro-rich"/>
</dbReference>
<dbReference type="PROSITE" id="PS50158">
    <property type="entry name" value="ZF_CCHC"/>
    <property type="match status" value="1"/>
</dbReference>
<evidence type="ECO:0000256" key="3">
    <source>
        <dbReference type="ARBA" id="ARBA00022723"/>
    </source>
</evidence>
<dbReference type="Pfam" id="PF04759">
    <property type="entry name" value="DUF617"/>
    <property type="match status" value="1"/>
</dbReference>
<keyword evidence="5" id="KW-0862">Zinc</keyword>
<comment type="subcellular location">
    <subcellularLocation>
        <location evidence="1">Nucleus</location>
        <location evidence="1">Nucleoplasm</location>
    </subcellularLocation>
</comment>
<protein>
    <recommendedName>
        <fullName evidence="9">CCHC-type domain-containing protein</fullName>
    </recommendedName>
</protein>
<keyword evidence="11" id="KW-1185">Reference proteome</keyword>
<dbReference type="SMART" id="SM00343">
    <property type="entry name" value="ZnF_C2HC"/>
    <property type="match status" value="1"/>
</dbReference>
<dbReference type="NCBIfam" id="TIGR01570">
    <property type="entry name" value="A_thal_3588"/>
    <property type="match status" value="1"/>
</dbReference>
<dbReference type="GO" id="GO:0071013">
    <property type="term" value="C:catalytic step 2 spliceosome"/>
    <property type="evidence" value="ECO:0007669"/>
    <property type="project" value="TreeGrafter"/>
</dbReference>
<evidence type="ECO:0000259" key="9">
    <source>
        <dbReference type="PROSITE" id="PS50158"/>
    </source>
</evidence>
<dbReference type="SUPFAM" id="SSF57756">
    <property type="entry name" value="Retrovirus zinc finger-like domains"/>
    <property type="match status" value="1"/>
</dbReference>
<feature type="domain" description="CCHC-type" evidence="9">
    <location>
        <begin position="225"/>
        <end position="241"/>
    </location>
</feature>
<feature type="compositionally biased region" description="Polar residues" evidence="8">
    <location>
        <begin position="259"/>
        <end position="276"/>
    </location>
</feature>
<keyword evidence="6" id="KW-0539">Nucleus</keyword>
<evidence type="ECO:0000256" key="5">
    <source>
        <dbReference type="ARBA" id="ARBA00022833"/>
    </source>
</evidence>
<dbReference type="InterPro" id="IPR001878">
    <property type="entry name" value="Znf_CCHC"/>
</dbReference>
<comment type="caution">
    <text evidence="10">The sequence shown here is derived from an EMBL/GenBank/DDBJ whole genome shotgun (WGS) entry which is preliminary data.</text>
</comment>
<dbReference type="GO" id="GO:0003723">
    <property type="term" value="F:RNA binding"/>
    <property type="evidence" value="ECO:0007669"/>
    <property type="project" value="TreeGrafter"/>
</dbReference>
<dbReference type="InterPro" id="IPR036875">
    <property type="entry name" value="Znf_CCHC_sf"/>
</dbReference>
<gene>
    <name evidence="10" type="ORF">HHK36_015053</name>
</gene>
<evidence type="ECO:0000256" key="4">
    <source>
        <dbReference type="ARBA" id="ARBA00022771"/>
    </source>
</evidence>
<dbReference type="OMA" id="WMENQAR"/>